<dbReference type="Gene3D" id="3.40.50.300">
    <property type="entry name" value="P-loop containing nucleotide triphosphate hydrolases"/>
    <property type="match status" value="1"/>
</dbReference>
<dbReference type="Proteomes" id="UP000032360">
    <property type="component" value="Unassembled WGS sequence"/>
</dbReference>
<dbReference type="STRING" id="1280514.AXFE_21600"/>
<proteinExistence type="predicted"/>
<keyword evidence="1" id="KW-1133">Transmembrane helix</keyword>
<gene>
    <name evidence="3" type="ORF">AXFE_21600</name>
</gene>
<protein>
    <submittedName>
        <fullName evidence="3">KAP family P-loop domain protein</fullName>
    </submittedName>
</protein>
<name>A0A0D8HGB9_9ACTN</name>
<evidence type="ECO:0000313" key="3">
    <source>
        <dbReference type="EMBL" id="KJF16958.1"/>
    </source>
</evidence>
<keyword evidence="1" id="KW-0812">Transmembrane</keyword>
<dbReference type="InterPro" id="IPR011646">
    <property type="entry name" value="KAP_P-loop"/>
</dbReference>
<keyword evidence="4" id="KW-1185">Reference proteome</keyword>
<feature type="transmembrane region" description="Helical" evidence="1">
    <location>
        <begin position="200"/>
        <end position="227"/>
    </location>
</feature>
<dbReference type="SUPFAM" id="SSF52540">
    <property type="entry name" value="P-loop containing nucleoside triphosphate hydrolases"/>
    <property type="match status" value="1"/>
</dbReference>
<evidence type="ECO:0000256" key="1">
    <source>
        <dbReference type="SAM" id="Phobius"/>
    </source>
</evidence>
<dbReference type="EMBL" id="JXYS01000069">
    <property type="protein sequence ID" value="KJF16958.1"/>
    <property type="molecule type" value="Genomic_DNA"/>
</dbReference>
<dbReference type="Pfam" id="PF07693">
    <property type="entry name" value="KAP_NTPase"/>
    <property type="match status" value="1"/>
</dbReference>
<dbReference type="InterPro" id="IPR027417">
    <property type="entry name" value="P-loop_NTPase"/>
</dbReference>
<comment type="caution">
    <text evidence="3">The sequence shown here is derived from an EMBL/GenBank/DDBJ whole genome shotgun (WGS) entry which is preliminary data.</text>
</comment>
<keyword evidence="1" id="KW-0472">Membrane</keyword>
<evidence type="ECO:0000259" key="2">
    <source>
        <dbReference type="Pfam" id="PF07693"/>
    </source>
</evidence>
<feature type="domain" description="KAP NTPase" evidence="2">
    <location>
        <begin position="54"/>
        <end position="441"/>
    </location>
</feature>
<accession>A0A0D8HGB9</accession>
<evidence type="ECO:0000313" key="4">
    <source>
        <dbReference type="Proteomes" id="UP000032360"/>
    </source>
</evidence>
<dbReference type="AlphaFoldDB" id="A0A0D8HGB9"/>
<sequence length="1166" mass="127762">MESGTQRTKVDQFSERRNQIVKFDSSKPSVKTVNLVSDLPSEEDLFSSHAHSTVAAAIAALITHEHGGRVIGLEGTWGSGKSTIVTLLKHKLEDQSKDDTSTISAEIRVAVFDAWAHQGDPLRRTFLESLLRYLVKWEWLDSKEAKGFRKRFTGKRITSTVTATPHLTLEGLLASIALLLVPLGVAAFDNRFVHYHRIIIVIGLLLAALPLLVILGFWIILGVLHYFEHCEDTKAFNFFRKDQEVETTTDSIEHGEPTSVEFEHFFRKILKASLKGGRRCVLVLDNLDRVDENDARSIFATMQTFTGSTARTADDEWSDRVWTLIPYDKKGLDHLWDLQPRDPAEEAITKVAAISNSGVADDFLAKLFAVRFLTPPIVLTDWRRYLTELLNEALPDRSPLEHRNVVRLRALYPAASPAGRVAQEEPTPRQLKQYVNSIGAILRQRSDVPLIDVAYFSLLQRDSVPLIGELTKDGAIPHGSLAYLLSNSVRENLIAIHFGTEAAIANQMLLGRSLDVALKTDNTDELTSLSNRYGFLEALDALDLSGWAQDGAVELSRAVASLSKAGLLTRDVAGDWIDDCLLKAVSLVKSWRLADTESGIGIGAVTGLVLEDSVRSALLEAIEPLKGDAQGTANSALDGLVGLVDSLTPESFSNLRVRLDVPDNQFVPALAYLRSKTDNKIAWEIIQPKATPAEVNQMVIAGTSAPNPQPAAQALEVLMARPDRFDPEVVLTGCCDFLRASEMTDGVQLQGVCSAIDMVRSDQGQSILQQLASDGSRTHQFAVAVTKDWEIAAASTSMLLLSVQLSTTEPQVSRSSAAGILKLREILSNPTTDTKIADAQSRWLIEHSSEAWALLMRQLSAGVGNEPWVSYQIRALRVDSNLVVTATEFAESFDVLRRALGEEGFRSLLGEILKEPKNRVAVTTNSQNPELAHEAVLFAFGEPGCSKAQPGISRWANHILSKASQADWESSLSVLAGGPFVQLGLIVSSLSKPPVLGGTLDNAIRSHANLLIAGQIGWTPSSEEFLKVVSLLDKDLQGVLASHLCANLEGKEGAEISDKFFEVYGAFLSGQRLFRIHEKLPNVVERLVAGDRWEALKWFVGVAQKHGDTLNRDNRGAAFDVLRRKSIERVDAEGDATPVPLTDLLKLLGGDSAKEVDNNIQPNFES</sequence>
<organism evidence="3 4">
    <name type="scientific">Acidithrix ferrooxidans</name>
    <dbReference type="NCBI Taxonomy" id="1280514"/>
    <lineage>
        <taxon>Bacteria</taxon>
        <taxon>Bacillati</taxon>
        <taxon>Actinomycetota</taxon>
        <taxon>Acidimicrobiia</taxon>
        <taxon>Acidimicrobiales</taxon>
        <taxon>Acidimicrobiaceae</taxon>
        <taxon>Acidithrix</taxon>
    </lineage>
</organism>
<reference evidence="3 4" key="1">
    <citation type="submission" date="2015-01" db="EMBL/GenBank/DDBJ databases">
        <title>Draft genome of the acidophilic iron oxidizer Acidithrix ferrooxidans strain Py-F3.</title>
        <authorList>
            <person name="Poehlein A."/>
            <person name="Eisen S."/>
            <person name="Schloemann M."/>
            <person name="Johnson B.D."/>
            <person name="Daniel R."/>
            <person name="Muehling M."/>
        </authorList>
    </citation>
    <scope>NUCLEOTIDE SEQUENCE [LARGE SCALE GENOMIC DNA]</scope>
    <source>
        <strain evidence="3 4">Py-F3</strain>
    </source>
</reference>